<keyword evidence="6" id="KW-0804">Transcription</keyword>
<evidence type="ECO:0000256" key="6">
    <source>
        <dbReference type="ARBA" id="ARBA00023163"/>
    </source>
</evidence>
<dbReference type="Pfam" id="PF04082">
    <property type="entry name" value="Fungal_trans"/>
    <property type="match status" value="1"/>
</dbReference>
<dbReference type="AlphaFoldDB" id="A0A2K1QWS9"/>
<dbReference type="Proteomes" id="UP000243797">
    <property type="component" value="Unassembled WGS sequence"/>
</dbReference>
<dbReference type="PANTHER" id="PTHR31313">
    <property type="entry name" value="TY1 ENHANCER ACTIVATOR"/>
    <property type="match status" value="1"/>
</dbReference>
<evidence type="ECO:0000256" key="5">
    <source>
        <dbReference type="ARBA" id="ARBA00023125"/>
    </source>
</evidence>
<evidence type="ECO:0000259" key="9">
    <source>
        <dbReference type="PROSITE" id="PS50048"/>
    </source>
</evidence>
<dbReference type="GO" id="GO:0006351">
    <property type="term" value="P:DNA-templated transcription"/>
    <property type="evidence" value="ECO:0007669"/>
    <property type="project" value="InterPro"/>
</dbReference>
<dbReference type="CDD" id="cd12148">
    <property type="entry name" value="fungal_TF_MHR"/>
    <property type="match status" value="1"/>
</dbReference>
<dbReference type="InterPro" id="IPR051615">
    <property type="entry name" value="Transcr_Regulatory_Elem"/>
</dbReference>
<dbReference type="Gene3D" id="4.10.240.10">
    <property type="entry name" value="Zn(2)-C6 fungal-type DNA-binding domain"/>
    <property type="match status" value="1"/>
</dbReference>
<dbReference type="GO" id="GO:0000981">
    <property type="term" value="F:DNA-binding transcription factor activity, RNA polymerase II-specific"/>
    <property type="evidence" value="ECO:0007669"/>
    <property type="project" value="InterPro"/>
</dbReference>
<dbReference type="CDD" id="cd00067">
    <property type="entry name" value="GAL4"/>
    <property type="match status" value="1"/>
</dbReference>
<dbReference type="OrthoDB" id="3879164at2759"/>
<evidence type="ECO:0000313" key="10">
    <source>
        <dbReference type="EMBL" id="PNS19515.1"/>
    </source>
</evidence>
<evidence type="ECO:0000256" key="8">
    <source>
        <dbReference type="SAM" id="MobiDB-lite"/>
    </source>
</evidence>
<keyword evidence="4" id="KW-0805">Transcription regulation</keyword>
<feature type="domain" description="Zn(2)-C6 fungal-type" evidence="9">
    <location>
        <begin position="40"/>
        <end position="71"/>
    </location>
</feature>
<dbReference type="EMBL" id="NKHZ01000031">
    <property type="protein sequence ID" value="PNS19515.1"/>
    <property type="molecule type" value="Genomic_DNA"/>
</dbReference>
<sequence>MYDQQPAQKRLIQPKHDPAEQSGRPTLQDKPSKKRVTASACVACRKRKSKCDSTKPACSACTSVYHTDCSYDIESEPIRKPPSRRPPNKPYLVPSTINGLRDIISNLESLPNGDLVLLTQLRNTQLRLEALSLSASPAEAPPTPTASTASSSQDNQLINVRSLNITATDSTNIPPSYLHAAPFDASQPSAAWFEGPLSRKLVDDLFNIYRLYHHPYFPLLSLNHFLNDFHAGRHQYCSSILIYAIMSISCNYWKGKLHAVGDQTSHADEYGALFANTVHEKLARNTESLLTTVQALAIMGLRQGACGDLHAAYRLHGAALRMALDMNMHVAEAEDESEIDPVEREVRNWTFWGIYNVEMALGVFAGKAPQISSVAIGISKPNYSEKRDSFMLHPPQGRRYSDLDLNTEIHYLRYMTHICKLSELVNEVNLAYYAPNTSITIPQVQYALSRYTSWEHQLPVDFQKVDCATAEVIYLHMYYRQMVIQLLRPFQNYDADKLGIAAKQTCMDRATQIVQLWRDLKMQYPLWGIHMAVISPLRDAAHTFLFNLREPAATVFVSELICKNIPPYMPSSRLQIMTILADDLGEFSFLHPMAAAVVDSLHEIALKHRVQFPAGLFDRHVRSQKGRKRYPPLSTAAFSTLAKIDPAHDPTATFYRSIPTEEFTVQAQGYGSYPDLSPMTQDQSHYFAGYPRQEYPQYLTAPQIAVGQAMGGYQVLQPPSGPTAASPPHTRP</sequence>
<dbReference type="InterPro" id="IPR036864">
    <property type="entry name" value="Zn2-C6_fun-type_DNA-bd_sf"/>
</dbReference>
<evidence type="ECO:0000256" key="4">
    <source>
        <dbReference type="ARBA" id="ARBA00023015"/>
    </source>
</evidence>
<organism evidence="10 11">
    <name type="scientific">Sphaceloma murrayae</name>
    <dbReference type="NCBI Taxonomy" id="2082308"/>
    <lineage>
        <taxon>Eukaryota</taxon>
        <taxon>Fungi</taxon>
        <taxon>Dikarya</taxon>
        <taxon>Ascomycota</taxon>
        <taxon>Pezizomycotina</taxon>
        <taxon>Dothideomycetes</taxon>
        <taxon>Dothideomycetidae</taxon>
        <taxon>Myriangiales</taxon>
        <taxon>Elsinoaceae</taxon>
        <taxon>Sphaceloma</taxon>
    </lineage>
</organism>
<gene>
    <name evidence="10" type="ORF">CAC42_7359</name>
</gene>
<protein>
    <recommendedName>
        <fullName evidence="9">Zn(2)-C6 fungal-type domain-containing protein</fullName>
    </recommendedName>
</protein>
<evidence type="ECO:0000256" key="2">
    <source>
        <dbReference type="ARBA" id="ARBA00022723"/>
    </source>
</evidence>
<dbReference type="InParanoid" id="A0A2K1QWS9"/>
<evidence type="ECO:0000256" key="1">
    <source>
        <dbReference type="ARBA" id="ARBA00004123"/>
    </source>
</evidence>
<accession>A0A2K1QWS9</accession>
<dbReference type="PROSITE" id="PS00463">
    <property type="entry name" value="ZN2_CY6_FUNGAL_1"/>
    <property type="match status" value="1"/>
</dbReference>
<keyword evidence="3" id="KW-0862">Zinc</keyword>
<proteinExistence type="predicted"/>
<dbReference type="PANTHER" id="PTHR31313:SF81">
    <property type="entry name" value="TY1 ENHANCER ACTIVATOR"/>
    <property type="match status" value="1"/>
</dbReference>
<feature type="region of interest" description="Disordered" evidence="8">
    <location>
        <begin position="133"/>
        <end position="153"/>
    </location>
</feature>
<keyword evidence="7" id="KW-0539">Nucleus</keyword>
<name>A0A2K1QWS9_9PEZI</name>
<dbReference type="PROSITE" id="PS50048">
    <property type="entry name" value="ZN2_CY6_FUNGAL_2"/>
    <property type="match status" value="1"/>
</dbReference>
<dbReference type="SUPFAM" id="SSF57701">
    <property type="entry name" value="Zn2/Cys6 DNA-binding domain"/>
    <property type="match status" value="1"/>
</dbReference>
<dbReference type="GO" id="GO:0005634">
    <property type="term" value="C:nucleus"/>
    <property type="evidence" value="ECO:0007669"/>
    <property type="project" value="UniProtKB-SubCell"/>
</dbReference>
<keyword evidence="11" id="KW-1185">Reference proteome</keyword>
<feature type="region of interest" description="Disordered" evidence="8">
    <location>
        <begin position="1"/>
        <end position="36"/>
    </location>
</feature>
<dbReference type="SMART" id="SM00906">
    <property type="entry name" value="Fungal_trans"/>
    <property type="match status" value="1"/>
</dbReference>
<keyword evidence="2" id="KW-0479">Metal-binding</keyword>
<comment type="subcellular location">
    <subcellularLocation>
        <location evidence="1">Nucleus</location>
    </subcellularLocation>
</comment>
<evidence type="ECO:0000313" key="11">
    <source>
        <dbReference type="Proteomes" id="UP000243797"/>
    </source>
</evidence>
<evidence type="ECO:0000256" key="3">
    <source>
        <dbReference type="ARBA" id="ARBA00022833"/>
    </source>
</evidence>
<keyword evidence="5" id="KW-0238">DNA-binding</keyword>
<dbReference type="SMART" id="SM00066">
    <property type="entry name" value="GAL4"/>
    <property type="match status" value="1"/>
</dbReference>
<dbReference type="GO" id="GO:0003677">
    <property type="term" value="F:DNA binding"/>
    <property type="evidence" value="ECO:0007669"/>
    <property type="project" value="UniProtKB-KW"/>
</dbReference>
<reference evidence="10 11" key="1">
    <citation type="submission" date="2017-06" db="EMBL/GenBank/DDBJ databases">
        <title>Draft genome sequence of a variant of Elsinoe murrayae.</title>
        <authorList>
            <person name="Cheng Q."/>
        </authorList>
    </citation>
    <scope>NUCLEOTIDE SEQUENCE [LARGE SCALE GENOMIC DNA]</scope>
    <source>
        <strain evidence="10 11">CQ-2017a</strain>
    </source>
</reference>
<dbReference type="GO" id="GO:0008270">
    <property type="term" value="F:zinc ion binding"/>
    <property type="evidence" value="ECO:0007669"/>
    <property type="project" value="InterPro"/>
</dbReference>
<dbReference type="InterPro" id="IPR001138">
    <property type="entry name" value="Zn2Cys6_DnaBD"/>
</dbReference>
<evidence type="ECO:0000256" key="7">
    <source>
        <dbReference type="ARBA" id="ARBA00023242"/>
    </source>
</evidence>
<comment type="caution">
    <text evidence="10">The sequence shown here is derived from an EMBL/GenBank/DDBJ whole genome shotgun (WGS) entry which is preliminary data.</text>
</comment>
<dbReference type="InterPro" id="IPR007219">
    <property type="entry name" value="XnlR_reg_dom"/>
</dbReference>
<dbReference type="Pfam" id="PF00172">
    <property type="entry name" value="Zn_clus"/>
    <property type="match status" value="1"/>
</dbReference>